<dbReference type="InterPro" id="IPR005801">
    <property type="entry name" value="ADC_synthase"/>
</dbReference>
<dbReference type="OrthoDB" id="9806579at2"/>
<name>A0A316DNV5_9FLAO</name>
<dbReference type="PANTHER" id="PTHR42839:SF2">
    <property type="entry name" value="ISOCHORISMATE SYNTHASE ENTC"/>
    <property type="match status" value="1"/>
</dbReference>
<dbReference type="EMBL" id="QGGP01000002">
    <property type="protein sequence ID" value="PWK19731.1"/>
    <property type="molecule type" value="Genomic_DNA"/>
</dbReference>
<evidence type="ECO:0000259" key="1">
    <source>
        <dbReference type="Pfam" id="PF00425"/>
    </source>
</evidence>
<keyword evidence="3" id="KW-1185">Reference proteome</keyword>
<dbReference type="Proteomes" id="UP000245430">
    <property type="component" value="Unassembled WGS sequence"/>
</dbReference>
<reference evidence="2 3" key="1">
    <citation type="submission" date="2018-05" db="EMBL/GenBank/DDBJ databases">
        <title>Genomic Encyclopedia of Archaeal and Bacterial Type Strains, Phase II (KMG-II): from individual species to whole genera.</title>
        <authorList>
            <person name="Goeker M."/>
        </authorList>
    </citation>
    <scope>NUCLEOTIDE SEQUENCE [LARGE SCALE GENOMIC DNA]</scope>
    <source>
        <strain evidence="2 3">DSM 22637</strain>
    </source>
</reference>
<protein>
    <submittedName>
        <fullName evidence="2">Isochorismate synthase</fullName>
    </submittedName>
</protein>
<gene>
    <name evidence="2" type="ORF">LX78_01081</name>
</gene>
<comment type="caution">
    <text evidence="2">The sequence shown here is derived from an EMBL/GenBank/DDBJ whole genome shotgun (WGS) entry which is preliminary data.</text>
</comment>
<dbReference type="RefSeq" id="WP_109681612.1">
    <property type="nucleotide sequence ID" value="NZ_QGGP01000002.1"/>
</dbReference>
<dbReference type="InterPro" id="IPR015890">
    <property type="entry name" value="Chorismate_C"/>
</dbReference>
<dbReference type="PANTHER" id="PTHR42839">
    <property type="entry name" value="ISOCHORISMATE SYNTHASE ENTC"/>
    <property type="match status" value="1"/>
</dbReference>
<organism evidence="2 3">
    <name type="scientific">Xanthomarina spongicola</name>
    <dbReference type="NCBI Taxonomy" id="570520"/>
    <lineage>
        <taxon>Bacteria</taxon>
        <taxon>Pseudomonadati</taxon>
        <taxon>Bacteroidota</taxon>
        <taxon>Flavobacteriia</taxon>
        <taxon>Flavobacteriales</taxon>
        <taxon>Flavobacteriaceae</taxon>
        <taxon>Xanthomarina</taxon>
    </lineage>
</organism>
<sequence>MTSDHFLDSIQQQLVKKLPFVAYSKPKETLVKAILQSNSEVYVVEDYSEKGFVFAPFDTSKDAVLIPIKNSLSIECKHVITNNSENSQSIIQNTDSSKIHHINLVEKGIEAIRKEQFQKVVLSRCEEVEFLGVNPIDVFQKLLQSYPTAFVYCWYHPEIGLWLGATPETLLEVEGSRFKTMALAGTQKYQGTVEVSWENKEKDEQQFVTDFIVNNLKNSTINLKVSDVETVKAGSLLHLKTNITGALNFESSKLKQVLKALHPTPAVCGLPKEKAKQFILKNENYNREFYTGFLGELNFQEKTTRNTNRRNVENNVYTSVKNVSNLFVNLRCMQILKQNALIYVGGGITKDSNPVAEWQETIAKADIMKKVLQ</sequence>
<accession>A0A316DNV5</accession>
<proteinExistence type="predicted"/>
<feature type="domain" description="Chorismate-utilising enzyme C-terminal" evidence="1">
    <location>
        <begin position="100"/>
        <end position="311"/>
    </location>
</feature>
<dbReference type="SUPFAM" id="SSF56322">
    <property type="entry name" value="ADC synthase"/>
    <property type="match status" value="1"/>
</dbReference>
<feature type="domain" description="Chorismate-utilising enzyme C-terminal" evidence="1">
    <location>
        <begin position="317"/>
        <end position="364"/>
    </location>
</feature>
<dbReference type="Gene3D" id="3.60.120.10">
    <property type="entry name" value="Anthranilate synthase"/>
    <property type="match status" value="1"/>
</dbReference>
<dbReference type="AlphaFoldDB" id="A0A316DNV5"/>
<evidence type="ECO:0000313" key="2">
    <source>
        <dbReference type="EMBL" id="PWK19731.1"/>
    </source>
</evidence>
<dbReference type="Pfam" id="PF00425">
    <property type="entry name" value="Chorismate_bind"/>
    <property type="match status" value="2"/>
</dbReference>
<evidence type="ECO:0000313" key="3">
    <source>
        <dbReference type="Proteomes" id="UP000245430"/>
    </source>
</evidence>